<name>A0ABS2RCF7_9BACI</name>
<feature type="domain" description="Major facilitator superfamily (MFS) profile" evidence="8">
    <location>
        <begin position="10"/>
        <end position="397"/>
    </location>
</feature>
<feature type="transmembrane region" description="Helical" evidence="7">
    <location>
        <begin position="343"/>
        <end position="363"/>
    </location>
</feature>
<keyword evidence="3" id="KW-1003">Cell membrane</keyword>
<dbReference type="PRINTS" id="PR01035">
    <property type="entry name" value="TCRTETA"/>
</dbReference>
<organism evidence="9 10">
    <name type="scientific">Siminovitchia thermophila</name>
    <dbReference type="NCBI Taxonomy" id="1245522"/>
    <lineage>
        <taxon>Bacteria</taxon>
        <taxon>Bacillati</taxon>
        <taxon>Bacillota</taxon>
        <taxon>Bacilli</taxon>
        <taxon>Bacillales</taxon>
        <taxon>Bacillaceae</taxon>
        <taxon>Siminovitchia</taxon>
    </lineage>
</organism>
<feature type="transmembrane region" description="Helical" evidence="7">
    <location>
        <begin position="44"/>
        <end position="64"/>
    </location>
</feature>
<keyword evidence="6 7" id="KW-0472">Membrane</keyword>
<accession>A0ABS2RCF7</accession>
<feature type="transmembrane region" description="Helical" evidence="7">
    <location>
        <begin position="76"/>
        <end position="98"/>
    </location>
</feature>
<dbReference type="RefSeq" id="WP_077113478.1">
    <property type="nucleotide sequence ID" value="NZ_JAFBFH010000034.1"/>
</dbReference>
<keyword evidence="2" id="KW-0813">Transport</keyword>
<evidence type="ECO:0000256" key="4">
    <source>
        <dbReference type="ARBA" id="ARBA00022692"/>
    </source>
</evidence>
<dbReference type="InterPro" id="IPR011701">
    <property type="entry name" value="MFS"/>
</dbReference>
<dbReference type="InterPro" id="IPR020846">
    <property type="entry name" value="MFS_dom"/>
</dbReference>
<feature type="transmembrane region" description="Helical" evidence="7">
    <location>
        <begin position="12"/>
        <end position="32"/>
    </location>
</feature>
<sequence length="414" mass="44720">MPEKRNKGLTILAISSIPLILVLGNSMLIPILPKMKAELDISQFKVSLVITVFSMAAAIAIPVLGYLSDRFSRKAVIIPALILYGSGGILAGAASAWFSNAYIWVLAGRVMQGVGAAGTAPIAMALTGDLFKGGEQSKVLGLVEASNGFGKVISPILGSLLALIIWYAAFFAFPIFCLISILLTIFFVKEKKKEEKPPSAGTYVKGLLSVFKTEGRWLFVAYFAGAACLFTLFGILFYISDILEKDYDINGLLKGGILAIPLLFMTTTSYFTGSKIGKKMKLMKTLIVIGLILMTASFSTLIFFKSLIPFFSILVFSSIGTGLVLPCINSFITGSVSANRRGFVTSLYGSVRFLGVAVGPPVYSALMDWSRTGMFLTTAGLTLFAAILCLFFIRVGKKETSNKRDTLFEQLKFT</sequence>
<evidence type="ECO:0000256" key="5">
    <source>
        <dbReference type="ARBA" id="ARBA00022989"/>
    </source>
</evidence>
<dbReference type="PANTHER" id="PTHR43124:SF3">
    <property type="entry name" value="CHLORAMPHENICOL EFFLUX PUMP RV0191"/>
    <property type="match status" value="1"/>
</dbReference>
<comment type="caution">
    <text evidence="9">The sequence shown here is derived from an EMBL/GenBank/DDBJ whole genome shotgun (WGS) entry which is preliminary data.</text>
</comment>
<evidence type="ECO:0000256" key="7">
    <source>
        <dbReference type="SAM" id="Phobius"/>
    </source>
</evidence>
<dbReference type="EMBL" id="JAFBFH010000034">
    <property type="protein sequence ID" value="MBM7716859.1"/>
    <property type="molecule type" value="Genomic_DNA"/>
</dbReference>
<comment type="subcellular location">
    <subcellularLocation>
        <location evidence="1">Cell membrane</location>
        <topology evidence="1">Multi-pass membrane protein</topology>
    </subcellularLocation>
</comment>
<dbReference type="SUPFAM" id="SSF103473">
    <property type="entry name" value="MFS general substrate transporter"/>
    <property type="match status" value="1"/>
</dbReference>
<dbReference type="InterPro" id="IPR036259">
    <property type="entry name" value="MFS_trans_sf"/>
</dbReference>
<feature type="transmembrane region" description="Helical" evidence="7">
    <location>
        <begin position="217"/>
        <end position="239"/>
    </location>
</feature>
<dbReference type="CDD" id="cd17474">
    <property type="entry name" value="MFS_YfmO_like"/>
    <property type="match status" value="1"/>
</dbReference>
<protein>
    <submittedName>
        <fullName evidence="9">ACDE family multidrug resistance protein</fullName>
    </submittedName>
</protein>
<dbReference type="InterPro" id="IPR050189">
    <property type="entry name" value="MFS_Efflux_Transporters"/>
</dbReference>
<dbReference type="Pfam" id="PF07690">
    <property type="entry name" value="MFS_1"/>
    <property type="match status" value="1"/>
</dbReference>
<feature type="transmembrane region" description="Helical" evidence="7">
    <location>
        <begin position="251"/>
        <end position="273"/>
    </location>
</feature>
<dbReference type="Gene3D" id="1.20.1250.20">
    <property type="entry name" value="MFS general substrate transporter like domains"/>
    <property type="match status" value="1"/>
</dbReference>
<feature type="transmembrane region" description="Helical" evidence="7">
    <location>
        <begin position="375"/>
        <end position="395"/>
    </location>
</feature>
<evidence type="ECO:0000256" key="2">
    <source>
        <dbReference type="ARBA" id="ARBA00022448"/>
    </source>
</evidence>
<feature type="transmembrane region" description="Helical" evidence="7">
    <location>
        <begin position="285"/>
        <end position="304"/>
    </location>
</feature>
<evidence type="ECO:0000313" key="10">
    <source>
        <dbReference type="Proteomes" id="UP000823485"/>
    </source>
</evidence>
<evidence type="ECO:0000313" key="9">
    <source>
        <dbReference type="EMBL" id="MBM7716859.1"/>
    </source>
</evidence>
<gene>
    <name evidence="9" type="ORF">JOC94_003883</name>
</gene>
<dbReference type="InterPro" id="IPR001958">
    <property type="entry name" value="Tet-R_TetA/multi-R_MdtG-like"/>
</dbReference>
<evidence type="ECO:0000259" key="8">
    <source>
        <dbReference type="PROSITE" id="PS50850"/>
    </source>
</evidence>
<keyword evidence="10" id="KW-1185">Reference proteome</keyword>
<proteinExistence type="predicted"/>
<keyword evidence="4 7" id="KW-0812">Transmembrane</keyword>
<evidence type="ECO:0000256" key="3">
    <source>
        <dbReference type="ARBA" id="ARBA00022475"/>
    </source>
</evidence>
<evidence type="ECO:0000256" key="1">
    <source>
        <dbReference type="ARBA" id="ARBA00004651"/>
    </source>
</evidence>
<dbReference type="PANTHER" id="PTHR43124">
    <property type="entry name" value="PURINE EFFLUX PUMP PBUE"/>
    <property type="match status" value="1"/>
</dbReference>
<evidence type="ECO:0000256" key="6">
    <source>
        <dbReference type="ARBA" id="ARBA00023136"/>
    </source>
</evidence>
<dbReference type="PROSITE" id="PS50850">
    <property type="entry name" value="MFS"/>
    <property type="match status" value="1"/>
</dbReference>
<keyword evidence="5 7" id="KW-1133">Transmembrane helix</keyword>
<feature type="transmembrane region" description="Helical" evidence="7">
    <location>
        <begin position="164"/>
        <end position="188"/>
    </location>
</feature>
<reference evidence="9 10" key="1">
    <citation type="submission" date="2021-01" db="EMBL/GenBank/DDBJ databases">
        <title>Genomic Encyclopedia of Type Strains, Phase IV (KMG-IV): sequencing the most valuable type-strain genomes for metagenomic binning, comparative biology and taxonomic classification.</title>
        <authorList>
            <person name="Goeker M."/>
        </authorList>
    </citation>
    <scope>NUCLEOTIDE SEQUENCE [LARGE SCALE GENOMIC DNA]</scope>
    <source>
        <strain evidence="9 10">DSM 105453</strain>
    </source>
</reference>
<dbReference type="Proteomes" id="UP000823485">
    <property type="component" value="Unassembled WGS sequence"/>
</dbReference>
<feature type="transmembrane region" description="Helical" evidence="7">
    <location>
        <begin position="310"/>
        <end position="331"/>
    </location>
</feature>